<name>A0A401YEG7_9ACTN</name>
<keyword evidence="3" id="KW-1185">Reference proteome</keyword>
<reference evidence="2 3" key="1">
    <citation type="submission" date="2018-12" db="EMBL/GenBank/DDBJ databases">
        <title>Draft genome sequence of Embleya hyalina NBRC 13850T.</title>
        <authorList>
            <person name="Komaki H."/>
            <person name="Hosoyama A."/>
            <person name="Kimura A."/>
            <person name="Ichikawa N."/>
            <person name="Tamura T."/>
        </authorList>
    </citation>
    <scope>NUCLEOTIDE SEQUENCE [LARGE SCALE GENOMIC DNA]</scope>
    <source>
        <strain evidence="2 3">NBRC 13850</strain>
    </source>
</reference>
<dbReference type="OrthoDB" id="3854958at2"/>
<dbReference type="EMBL" id="BIFH01000013">
    <property type="protein sequence ID" value="GCD92975.1"/>
    <property type="molecule type" value="Genomic_DNA"/>
</dbReference>
<evidence type="ECO:0000256" key="1">
    <source>
        <dbReference type="SAM" id="SignalP"/>
    </source>
</evidence>
<dbReference type="Proteomes" id="UP000286931">
    <property type="component" value="Unassembled WGS sequence"/>
</dbReference>
<comment type="caution">
    <text evidence="2">The sequence shown here is derived from an EMBL/GenBank/DDBJ whole genome shotgun (WGS) entry which is preliminary data.</text>
</comment>
<protein>
    <recommendedName>
        <fullName evidence="4">DUF11 domain-containing protein</fullName>
    </recommendedName>
</protein>
<keyword evidence="1" id="KW-0732">Signal</keyword>
<feature type="chain" id="PRO_5019000699" description="DUF11 domain-containing protein" evidence="1">
    <location>
        <begin position="32"/>
        <end position="182"/>
    </location>
</feature>
<dbReference type="PROSITE" id="PS51257">
    <property type="entry name" value="PROKAR_LIPOPROTEIN"/>
    <property type="match status" value="1"/>
</dbReference>
<feature type="signal peptide" evidence="1">
    <location>
        <begin position="1"/>
        <end position="31"/>
    </location>
</feature>
<sequence>MTRNGSIRGFVGRSLTVGSALVVLAAGSACAITSPVTKPAPAQVAAAVRPSNSDLEVIRIDPSSVAPGSTTTVHALIGNTGPDRTASPFTVVITLPEGVTPEGPFFPEDCTEFQNGHRVRCVFPAGLPRFRSATAVVPVRIADSVPIGDLTGGYVAVRSEDDRNPDNNRQPFTIHVAETGRD</sequence>
<organism evidence="2 3">
    <name type="scientific">Embleya hyalina</name>
    <dbReference type="NCBI Taxonomy" id="516124"/>
    <lineage>
        <taxon>Bacteria</taxon>
        <taxon>Bacillati</taxon>
        <taxon>Actinomycetota</taxon>
        <taxon>Actinomycetes</taxon>
        <taxon>Kitasatosporales</taxon>
        <taxon>Streptomycetaceae</taxon>
        <taxon>Embleya</taxon>
    </lineage>
</organism>
<dbReference type="AlphaFoldDB" id="A0A401YEG7"/>
<dbReference type="RefSeq" id="WP_126635269.1">
    <property type="nucleotide sequence ID" value="NZ_BIFH01000013.1"/>
</dbReference>
<evidence type="ECO:0000313" key="3">
    <source>
        <dbReference type="Proteomes" id="UP000286931"/>
    </source>
</evidence>
<proteinExistence type="predicted"/>
<evidence type="ECO:0008006" key="4">
    <source>
        <dbReference type="Google" id="ProtNLM"/>
    </source>
</evidence>
<evidence type="ECO:0000313" key="2">
    <source>
        <dbReference type="EMBL" id="GCD92975.1"/>
    </source>
</evidence>
<gene>
    <name evidence="2" type="ORF">EHYA_00618</name>
</gene>
<accession>A0A401YEG7</accession>